<sequence length="113" mass="12734">MPSDPVKEIRPPICFRVLQFFFHSLCSIFSLCLLCLWFREAMLCKGISCTFRPLCEATSCCGLLLVRPHFCHSSAPHFGTTQGMSFQELGNKLHCSLSLSLSLSLQKRPSAYE</sequence>
<dbReference type="Proteomes" id="UP000811609">
    <property type="component" value="Chromosome 1"/>
</dbReference>
<keyword evidence="3" id="KW-1185">Reference proteome</keyword>
<evidence type="ECO:0000256" key="1">
    <source>
        <dbReference type="SAM" id="Phobius"/>
    </source>
</evidence>
<evidence type="ECO:0000313" key="2">
    <source>
        <dbReference type="EMBL" id="KAG6667435.1"/>
    </source>
</evidence>
<protein>
    <submittedName>
        <fullName evidence="2">Uncharacterized protein</fullName>
    </submittedName>
</protein>
<accession>A0A8T1RL85</accession>
<keyword evidence="1" id="KW-1133">Transmembrane helix</keyword>
<feature type="transmembrane region" description="Helical" evidence="1">
    <location>
        <begin position="20"/>
        <end position="38"/>
    </location>
</feature>
<gene>
    <name evidence="2" type="ORF">CIPAW_01G100900</name>
</gene>
<dbReference type="EMBL" id="CM031809">
    <property type="protein sequence ID" value="KAG6667435.1"/>
    <property type="molecule type" value="Genomic_DNA"/>
</dbReference>
<comment type="caution">
    <text evidence="2">The sequence shown here is derived from an EMBL/GenBank/DDBJ whole genome shotgun (WGS) entry which is preliminary data.</text>
</comment>
<evidence type="ECO:0000313" key="3">
    <source>
        <dbReference type="Proteomes" id="UP000811609"/>
    </source>
</evidence>
<keyword evidence="1" id="KW-0812">Transmembrane</keyword>
<name>A0A8T1RL85_CARIL</name>
<keyword evidence="1" id="KW-0472">Membrane</keyword>
<organism evidence="2 3">
    <name type="scientific">Carya illinoinensis</name>
    <name type="common">Pecan</name>
    <dbReference type="NCBI Taxonomy" id="32201"/>
    <lineage>
        <taxon>Eukaryota</taxon>
        <taxon>Viridiplantae</taxon>
        <taxon>Streptophyta</taxon>
        <taxon>Embryophyta</taxon>
        <taxon>Tracheophyta</taxon>
        <taxon>Spermatophyta</taxon>
        <taxon>Magnoliopsida</taxon>
        <taxon>eudicotyledons</taxon>
        <taxon>Gunneridae</taxon>
        <taxon>Pentapetalae</taxon>
        <taxon>rosids</taxon>
        <taxon>fabids</taxon>
        <taxon>Fagales</taxon>
        <taxon>Juglandaceae</taxon>
        <taxon>Carya</taxon>
    </lineage>
</organism>
<proteinExistence type="predicted"/>
<dbReference type="AlphaFoldDB" id="A0A8T1RL85"/>
<reference evidence="2" key="1">
    <citation type="submission" date="2020-12" db="EMBL/GenBank/DDBJ databases">
        <title>WGS assembly of Carya illinoinensis cv. Pawnee.</title>
        <authorList>
            <person name="Platts A."/>
            <person name="Shu S."/>
            <person name="Wright S."/>
            <person name="Barry K."/>
            <person name="Edger P."/>
            <person name="Pires J.C."/>
            <person name="Schmutz J."/>
        </authorList>
    </citation>
    <scope>NUCLEOTIDE SEQUENCE</scope>
    <source>
        <tissue evidence="2">Leaf</tissue>
    </source>
</reference>